<evidence type="ECO:0000313" key="5">
    <source>
        <dbReference type="EMBL" id="ANI16798.1"/>
    </source>
</evidence>
<protein>
    <submittedName>
        <fullName evidence="5">Transposase</fullName>
    </submittedName>
</protein>
<dbReference type="InterPro" id="IPR036013">
    <property type="entry name" value="Band_7/SPFH_dom_sf"/>
</dbReference>
<dbReference type="PROSITE" id="PS51257">
    <property type="entry name" value="PROKAR_LIPOPROTEIN"/>
    <property type="match status" value="1"/>
</dbReference>
<dbReference type="PANTHER" id="PTHR42911:SF1">
    <property type="entry name" value="MODULATOR OF FTSH PROTEASE HFLC"/>
    <property type="match status" value="1"/>
</dbReference>
<evidence type="ECO:0000256" key="3">
    <source>
        <dbReference type="SAM" id="SignalP"/>
    </source>
</evidence>
<dbReference type="Proteomes" id="UP000077748">
    <property type="component" value="Chromosome"/>
</dbReference>
<dbReference type="InterPro" id="IPR001107">
    <property type="entry name" value="Band_7"/>
</dbReference>
<evidence type="ECO:0000256" key="1">
    <source>
        <dbReference type="ARBA" id="ARBA00004167"/>
    </source>
</evidence>
<feature type="signal peptide" evidence="3">
    <location>
        <begin position="1"/>
        <end position="17"/>
    </location>
</feature>
<evidence type="ECO:0000256" key="2">
    <source>
        <dbReference type="SAM" id="Coils"/>
    </source>
</evidence>
<feature type="chain" id="PRO_5008391749" evidence="3">
    <location>
        <begin position="18"/>
        <end position="280"/>
    </location>
</feature>
<feature type="domain" description="Band 7" evidence="4">
    <location>
        <begin position="21"/>
        <end position="210"/>
    </location>
</feature>
<dbReference type="AlphaFoldDB" id="A0A1A9KH17"/>
<feature type="coiled-coil region" evidence="2">
    <location>
        <begin position="189"/>
        <end position="220"/>
    </location>
</feature>
<keyword evidence="2" id="KW-0175">Coiled coil</keyword>
<comment type="subcellular location">
    <subcellularLocation>
        <location evidence="1">Membrane</location>
        <topology evidence="1">Single-pass membrane protein</topology>
    </subcellularLocation>
</comment>
<proteinExistence type="predicted"/>
<organism evidence="5 6">
    <name type="scientific">Pseudomonas citronellolis</name>
    <dbReference type="NCBI Taxonomy" id="53408"/>
    <lineage>
        <taxon>Bacteria</taxon>
        <taxon>Pseudomonadati</taxon>
        <taxon>Pseudomonadota</taxon>
        <taxon>Gammaproteobacteria</taxon>
        <taxon>Pseudomonadales</taxon>
        <taxon>Pseudomonadaceae</taxon>
        <taxon>Pseudomonas</taxon>
    </lineage>
</organism>
<gene>
    <name evidence="5" type="ORF">A9C11_23745</name>
</gene>
<reference evidence="5 6" key="1">
    <citation type="submission" date="2016-05" db="EMBL/GenBank/DDBJ databases">
        <title>Genome Sequence of Pseudomonas citronellolis Strain SJTE-3, an Estrogens and Persistent Organic Pollutants degradation strain.</title>
        <authorList>
            <person name="Liang R."/>
        </authorList>
    </citation>
    <scope>NUCLEOTIDE SEQUENCE [LARGE SCALE GENOMIC DNA]</scope>
    <source>
        <strain evidence="5 6">SJTE-3</strain>
    </source>
</reference>
<dbReference type="GO" id="GO:0016020">
    <property type="term" value="C:membrane"/>
    <property type="evidence" value="ECO:0007669"/>
    <property type="project" value="UniProtKB-SubCell"/>
</dbReference>
<dbReference type="Gene3D" id="3.30.479.30">
    <property type="entry name" value="Band 7 domain"/>
    <property type="match status" value="1"/>
</dbReference>
<dbReference type="EMBL" id="CP015878">
    <property type="protein sequence ID" value="ANI16798.1"/>
    <property type="molecule type" value="Genomic_DNA"/>
</dbReference>
<evidence type="ECO:0000259" key="4">
    <source>
        <dbReference type="Pfam" id="PF01145"/>
    </source>
</evidence>
<dbReference type="RefSeq" id="WP_064584051.1">
    <property type="nucleotide sequence ID" value="NZ_CP015878.1"/>
</dbReference>
<dbReference type="InterPro" id="IPR000163">
    <property type="entry name" value="Prohibitin"/>
</dbReference>
<sequence length="280" mass="30429">MKRIILSLLICALAAVAGCSKVPAGNVGVIVNLYGSDKGVDMKEVGTGRYWVGLNEELYLFPTFTQTETWSGQEAISFQTVEGMKVGGDVGITYAVAPDKVTTLFQKYRSGIDEITNKFLRNMVRDAFNDIASKLPVESVYGAGKSDLLQAVEQRVRNQVKPIGINIERIYYASDLVLPPQVTQSLNAKIQATQMAEQRRNEVAQAKAEADKERARAQGEADAKLTLATADAKAIEIRAQALRANPDVVTLNAVEKWDGKLPTYMAPGSAMPFIGLGTNK</sequence>
<dbReference type="Pfam" id="PF01145">
    <property type="entry name" value="Band_7"/>
    <property type="match status" value="1"/>
</dbReference>
<name>A0A1A9KH17_9PSED</name>
<dbReference type="PANTHER" id="PTHR42911">
    <property type="entry name" value="MODULATOR OF FTSH PROTEASE HFLC"/>
    <property type="match status" value="1"/>
</dbReference>
<dbReference type="CDD" id="cd03401">
    <property type="entry name" value="SPFH_prohibitin"/>
    <property type="match status" value="1"/>
</dbReference>
<evidence type="ECO:0000313" key="6">
    <source>
        <dbReference type="Proteomes" id="UP000077748"/>
    </source>
</evidence>
<dbReference type="SUPFAM" id="SSF117892">
    <property type="entry name" value="Band 7/SPFH domain"/>
    <property type="match status" value="1"/>
</dbReference>
<accession>A0A1A9KH17</accession>
<keyword evidence="3" id="KW-0732">Signal</keyword>